<feature type="region of interest" description="Disordered" evidence="1">
    <location>
        <begin position="1"/>
        <end position="27"/>
    </location>
</feature>
<reference evidence="2 3" key="1">
    <citation type="submission" date="2017-06" db="EMBL/GenBank/DDBJ databases">
        <title>Comparative genomic analysis of Ambrosia Fusariam Clade fungi.</title>
        <authorList>
            <person name="Stajich J.E."/>
            <person name="Carrillo J."/>
            <person name="Kijimoto T."/>
            <person name="Eskalen A."/>
            <person name="O'Donnell K."/>
            <person name="Kasson M."/>
        </authorList>
    </citation>
    <scope>NUCLEOTIDE SEQUENCE [LARGE SCALE GENOMIC DNA]</scope>
    <source>
        <strain evidence="2">UCR3666</strain>
    </source>
</reference>
<dbReference type="AlphaFoldDB" id="A0A3M2QUE0"/>
<dbReference type="EMBL" id="NKUJ01000902">
    <property type="protein sequence ID" value="RMI96587.1"/>
    <property type="molecule type" value="Genomic_DNA"/>
</dbReference>
<sequence>MVNTRCSRRRVVTQSRERSSRRTRKSVLLQPSFRSERQVRSSMIPNRPSPLTLGREDTRLLLETLNVHQAIFPLPISPKDDVKNLDQLGPLKYISMLVVAVENSLDASSRRTLTRQQRDSRSNLPLQQRVESIQNRCDLIECPQHERPDLTDSQALNVLQHDGSLGADYESLIADYENRSPDGPPPISASIFASRAFGGLYHKLPPDMSHEEPCLPLLISVYRTPTKSALLGYKPCTPQLACLNSDPPKDVLYRL</sequence>
<keyword evidence="3" id="KW-1185">Reference proteome</keyword>
<accession>A0A3M2QUE0</accession>
<evidence type="ECO:0000256" key="1">
    <source>
        <dbReference type="SAM" id="MobiDB-lite"/>
    </source>
</evidence>
<comment type="caution">
    <text evidence="2">The sequence shown here is derived from an EMBL/GenBank/DDBJ whole genome shotgun (WGS) entry which is preliminary data.</text>
</comment>
<evidence type="ECO:0000313" key="3">
    <source>
        <dbReference type="Proteomes" id="UP000277212"/>
    </source>
</evidence>
<evidence type="ECO:0000313" key="2">
    <source>
        <dbReference type="EMBL" id="RMI96587.1"/>
    </source>
</evidence>
<feature type="compositionally biased region" description="Basic residues" evidence="1">
    <location>
        <begin position="1"/>
        <end position="11"/>
    </location>
</feature>
<gene>
    <name evidence="2" type="ORF">CDV36_016319</name>
</gene>
<proteinExistence type="predicted"/>
<protein>
    <submittedName>
        <fullName evidence="2">Uncharacterized protein</fullName>
    </submittedName>
</protein>
<dbReference type="OrthoDB" id="5091358at2759"/>
<dbReference type="Proteomes" id="UP000277212">
    <property type="component" value="Unassembled WGS sequence"/>
</dbReference>
<name>A0A3M2QUE0_9HYPO</name>
<organism evidence="2 3">
    <name type="scientific">Fusarium kuroshium</name>
    <dbReference type="NCBI Taxonomy" id="2010991"/>
    <lineage>
        <taxon>Eukaryota</taxon>
        <taxon>Fungi</taxon>
        <taxon>Dikarya</taxon>
        <taxon>Ascomycota</taxon>
        <taxon>Pezizomycotina</taxon>
        <taxon>Sordariomycetes</taxon>
        <taxon>Hypocreomycetidae</taxon>
        <taxon>Hypocreales</taxon>
        <taxon>Nectriaceae</taxon>
        <taxon>Fusarium</taxon>
        <taxon>Fusarium solani species complex</taxon>
    </lineage>
</organism>